<dbReference type="AlphaFoldDB" id="A0A1D1YBD2"/>
<feature type="non-terminal residue" evidence="2">
    <location>
        <position position="1"/>
    </location>
</feature>
<keyword evidence="1" id="KW-0472">Membrane</keyword>
<dbReference type="GO" id="GO:0005524">
    <property type="term" value="F:ATP binding"/>
    <property type="evidence" value="ECO:0007669"/>
    <property type="project" value="UniProtKB-KW"/>
</dbReference>
<name>A0A1D1YBD2_9ARAE</name>
<evidence type="ECO:0000256" key="1">
    <source>
        <dbReference type="SAM" id="Phobius"/>
    </source>
</evidence>
<dbReference type="EMBL" id="GDJX01015987">
    <property type="protein sequence ID" value="JAT51949.1"/>
    <property type="molecule type" value="Transcribed_RNA"/>
</dbReference>
<accession>A0A1D1YBD2</accession>
<protein>
    <submittedName>
        <fullName evidence="2">Phosphate import ATP-binding protein PstB</fullName>
    </submittedName>
</protein>
<keyword evidence="2" id="KW-0067">ATP-binding</keyword>
<keyword evidence="1" id="KW-0812">Transmembrane</keyword>
<evidence type="ECO:0000313" key="2">
    <source>
        <dbReference type="EMBL" id="JAT51949.1"/>
    </source>
</evidence>
<gene>
    <name evidence="2" type="primary">pstB_5</name>
    <name evidence="2" type="ORF">g.100407</name>
</gene>
<keyword evidence="2" id="KW-0547">Nucleotide-binding</keyword>
<reference evidence="2" key="1">
    <citation type="submission" date="2015-07" db="EMBL/GenBank/DDBJ databases">
        <title>Transcriptome Assembly of Anthurium amnicola.</title>
        <authorList>
            <person name="Suzuki J."/>
        </authorList>
    </citation>
    <scope>NUCLEOTIDE SEQUENCE</scope>
</reference>
<organism evidence="2">
    <name type="scientific">Anthurium amnicola</name>
    <dbReference type="NCBI Taxonomy" id="1678845"/>
    <lineage>
        <taxon>Eukaryota</taxon>
        <taxon>Viridiplantae</taxon>
        <taxon>Streptophyta</taxon>
        <taxon>Embryophyta</taxon>
        <taxon>Tracheophyta</taxon>
        <taxon>Spermatophyta</taxon>
        <taxon>Magnoliopsida</taxon>
        <taxon>Liliopsida</taxon>
        <taxon>Araceae</taxon>
        <taxon>Pothoideae</taxon>
        <taxon>Potheae</taxon>
        <taxon>Anthurium</taxon>
    </lineage>
</organism>
<feature type="transmembrane region" description="Helical" evidence="1">
    <location>
        <begin position="27"/>
        <end position="47"/>
    </location>
</feature>
<sequence length="138" mass="15645">TNFAIGRLDLLCQVFIRLGRVCRSLQLGSSIVCSISILVFPIAYDWVKMVIFKATLERERGSDSPIPHHFVWTMQLTHPCLSLPYTCVLWSVVVNRSGLERQTSSVASSQQQSFCYMRTSCCEPAILNFPLVLQHDVH</sequence>
<proteinExistence type="predicted"/>
<keyword evidence="1" id="KW-1133">Transmembrane helix</keyword>